<protein>
    <submittedName>
        <fullName evidence="2">Drug/metabolite transporter (DMT)-like permease</fullName>
    </submittedName>
</protein>
<dbReference type="NCBIfam" id="NF038012">
    <property type="entry name" value="DMT_1"/>
    <property type="match status" value="1"/>
</dbReference>
<keyword evidence="1" id="KW-0472">Membrane</keyword>
<name>A0A7W9NLU8_9PSEU</name>
<keyword evidence="1" id="KW-1133">Transmembrane helix</keyword>
<feature type="transmembrane region" description="Helical" evidence="1">
    <location>
        <begin position="131"/>
        <end position="151"/>
    </location>
</feature>
<dbReference type="SUPFAM" id="SSF103481">
    <property type="entry name" value="Multidrug resistance efflux transporter EmrE"/>
    <property type="match status" value="1"/>
</dbReference>
<feature type="transmembrane region" description="Helical" evidence="1">
    <location>
        <begin position="163"/>
        <end position="188"/>
    </location>
</feature>
<dbReference type="Proteomes" id="UP000585638">
    <property type="component" value="Unassembled WGS sequence"/>
</dbReference>
<organism evidence="2 3">
    <name type="scientific">Kutzneria kofuensis</name>
    <dbReference type="NCBI Taxonomy" id="103725"/>
    <lineage>
        <taxon>Bacteria</taxon>
        <taxon>Bacillati</taxon>
        <taxon>Actinomycetota</taxon>
        <taxon>Actinomycetes</taxon>
        <taxon>Pseudonocardiales</taxon>
        <taxon>Pseudonocardiaceae</taxon>
        <taxon>Kutzneria</taxon>
    </lineage>
</organism>
<proteinExistence type="predicted"/>
<feature type="transmembrane region" description="Helical" evidence="1">
    <location>
        <begin position="194"/>
        <end position="214"/>
    </location>
</feature>
<evidence type="ECO:0000313" key="2">
    <source>
        <dbReference type="EMBL" id="MBB5897144.1"/>
    </source>
</evidence>
<reference evidence="2 3" key="1">
    <citation type="submission" date="2020-08" db="EMBL/GenBank/DDBJ databases">
        <title>Sequencing the genomes of 1000 actinobacteria strains.</title>
        <authorList>
            <person name="Klenk H.-P."/>
        </authorList>
    </citation>
    <scope>NUCLEOTIDE SEQUENCE [LARGE SCALE GENOMIC DNA]</scope>
    <source>
        <strain evidence="2 3">DSM 43851</strain>
    </source>
</reference>
<accession>A0A7W9NLU8</accession>
<dbReference type="PANTHER" id="PTHR40761">
    <property type="entry name" value="CONSERVED INTEGRAL MEMBRANE ALANINE VALINE AND LEUCINE RICH PROTEIN-RELATED"/>
    <property type="match status" value="1"/>
</dbReference>
<keyword evidence="1" id="KW-0812">Transmembrane</keyword>
<evidence type="ECO:0000256" key="1">
    <source>
        <dbReference type="SAM" id="Phobius"/>
    </source>
</evidence>
<dbReference type="InterPro" id="IPR037185">
    <property type="entry name" value="EmrE-like"/>
</dbReference>
<keyword evidence="3" id="KW-1185">Reference proteome</keyword>
<feature type="transmembrane region" description="Helical" evidence="1">
    <location>
        <begin position="249"/>
        <end position="270"/>
    </location>
</feature>
<dbReference type="AlphaFoldDB" id="A0A7W9NLU8"/>
<gene>
    <name evidence="2" type="ORF">BJ998_008403</name>
</gene>
<dbReference type="PANTHER" id="PTHR40761:SF1">
    <property type="entry name" value="CONSERVED INTEGRAL MEMBRANE ALANINE VALINE AND LEUCINE RICH PROTEIN-RELATED"/>
    <property type="match status" value="1"/>
</dbReference>
<dbReference type="EMBL" id="JACHIR010000002">
    <property type="protein sequence ID" value="MBB5897144.1"/>
    <property type="molecule type" value="Genomic_DNA"/>
</dbReference>
<dbReference type="RefSeq" id="WP_184869603.1">
    <property type="nucleotide sequence ID" value="NZ_BAAAWY010000106.1"/>
</dbReference>
<comment type="caution">
    <text evidence="2">The sequence shown here is derived from an EMBL/GenBank/DDBJ whole genome shotgun (WGS) entry which is preliminary data.</text>
</comment>
<sequence length="279" mass="28672">MLGVLLAVLASAMNAAASVLQRKADRDEPARMAFSIRMLWDLVRRPVWLAGIGAVVLGFGLQAVALAVSPVSVVQPLLISELPMTLVLASMVFRRSIAARDWWAVLAMAVGLAVFSYCLAPTGGHPLGAPLWAWIVGLAASLVLMGALTVAGRRTKGGRRAALLGLATGVGFGTTAVLVAAVGAAGVGAMLLTWQTYAVVVIGPTSFFLLQNTLQAGELVASQPGMTLSNPLVAMAWGFTVFGEHARGGGWLAGEILGAALIAAGTLILVRSPVLKPGS</sequence>
<evidence type="ECO:0000313" key="3">
    <source>
        <dbReference type="Proteomes" id="UP000585638"/>
    </source>
</evidence>
<feature type="transmembrane region" description="Helical" evidence="1">
    <location>
        <begin position="47"/>
        <end position="80"/>
    </location>
</feature>
<feature type="transmembrane region" description="Helical" evidence="1">
    <location>
        <begin position="101"/>
        <end position="119"/>
    </location>
</feature>